<evidence type="ECO:0000256" key="4">
    <source>
        <dbReference type="ARBA" id="ARBA00023157"/>
    </source>
</evidence>
<reference evidence="7" key="1">
    <citation type="submission" date="2017-02" db="UniProtKB">
        <authorList>
            <consortium name="WormBaseParasite"/>
        </authorList>
    </citation>
    <scope>IDENTIFICATION</scope>
</reference>
<evidence type="ECO:0000313" key="7">
    <source>
        <dbReference type="WBParaSite" id="SMUV_0000423201-mRNA-1"/>
    </source>
</evidence>
<dbReference type="SMART" id="SM00365">
    <property type="entry name" value="LRR_SD22"/>
    <property type="match status" value="5"/>
</dbReference>
<dbReference type="SMART" id="SM00369">
    <property type="entry name" value="LRR_TYP"/>
    <property type="match status" value="10"/>
</dbReference>
<proteinExistence type="predicted"/>
<dbReference type="SUPFAM" id="SSF48726">
    <property type="entry name" value="Immunoglobulin"/>
    <property type="match status" value="2"/>
</dbReference>
<dbReference type="InterPro" id="IPR032675">
    <property type="entry name" value="LRR_dom_sf"/>
</dbReference>
<keyword evidence="1" id="KW-0433">Leucine-rich repeat</keyword>
<keyword evidence="2" id="KW-0732">Signal</keyword>
<dbReference type="InterPro" id="IPR003599">
    <property type="entry name" value="Ig_sub"/>
</dbReference>
<dbReference type="Gene3D" id="2.60.40.10">
    <property type="entry name" value="Immunoglobulins"/>
    <property type="match status" value="2"/>
</dbReference>
<evidence type="ECO:0000259" key="5">
    <source>
        <dbReference type="PROSITE" id="PS50835"/>
    </source>
</evidence>
<dbReference type="InterPro" id="IPR013098">
    <property type="entry name" value="Ig_I-set"/>
</dbReference>
<dbReference type="PROSITE" id="PS51450">
    <property type="entry name" value="LRR"/>
    <property type="match status" value="5"/>
</dbReference>
<dbReference type="Pfam" id="PF13855">
    <property type="entry name" value="LRR_8"/>
    <property type="match status" value="4"/>
</dbReference>
<dbReference type="PROSITE" id="PS50835">
    <property type="entry name" value="IG_LIKE"/>
    <property type="match status" value="2"/>
</dbReference>
<dbReference type="InterPro" id="IPR001611">
    <property type="entry name" value="Leu-rich_rpt"/>
</dbReference>
<keyword evidence="6" id="KW-1185">Reference proteome</keyword>
<dbReference type="InterPro" id="IPR036179">
    <property type="entry name" value="Ig-like_dom_sf"/>
</dbReference>
<protein>
    <submittedName>
        <fullName evidence="7">Ig-like domain-containing protein</fullName>
    </submittedName>
</protein>
<dbReference type="PANTHER" id="PTHR24366:SF170">
    <property type="entry name" value="RE50361P"/>
    <property type="match status" value="1"/>
</dbReference>
<feature type="domain" description="Ig-like" evidence="5">
    <location>
        <begin position="470"/>
        <end position="573"/>
    </location>
</feature>
<dbReference type="WBParaSite" id="SMUV_0000423201-mRNA-1">
    <property type="protein sequence ID" value="SMUV_0000423201-mRNA-1"/>
    <property type="gene ID" value="SMUV_0000423201"/>
</dbReference>
<dbReference type="Proteomes" id="UP000046393">
    <property type="component" value="Unplaced"/>
</dbReference>
<dbReference type="SUPFAM" id="SSF52058">
    <property type="entry name" value="L domain-like"/>
    <property type="match status" value="1"/>
</dbReference>
<keyword evidence="4" id="KW-1015">Disulfide bond</keyword>
<dbReference type="InterPro" id="IPR003598">
    <property type="entry name" value="Ig_sub2"/>
</dbReference>
<evidence type="ECO:0000256" key="3">
    <source>
        <dbReference type="ARBA" id="ARBA00022737"/>
    </source>
</evidence>
<accession>A0A0N5AII6</accession>
<dbReference type="InterPro" id="IPR003591">
    <property type="entry name" value="Leu-rich_rpt_typical-subtyp"/>
</dbReference>
<dbReference type="InterPro" id="IPR013783">
    <property type="entry name" value="Ig-like_fold"/>
</dbReference>
<dbReference type="STRING" id="451379.A0A0N5AII6"/>
<organism evidence="6 7">
    <name type="scientific">Syphacia muris</name>
    <dbReference type="NCBI Taxonomy" id="451379"/>
    <lineage>
        <taxon>Eukaryota</taxon>
        <taxon>Metazoa</taxon>
        <taxon>Ecdysozoa</taxon>
        <taxon>Nematoda</taxon>
        <taxon>Chromadorea</taxon>
        <taxon>Rhabditida</taxon>
        <taxon>Spirurina</taxon>
        <taxon>Oxyuridomorpha</taxon>
        <taxon>Oxyuroidea</taxon>
        <taxon>Oxyuridae</taxon>
        <taxon>Syphacia</taxon>
    </lineage>
</organism>
<dbReference type="SMART" id="SM00408">
    <property type="entry name" value="IGc2"/>
    <property type="match status" value="2"/>
</dbReference>
<name>A0A0N5AII6_9BILA</name>
<sequence length="723" mass="82545">MSVSAVTYLTFSSKNDRCPDECRCKRNRIDCSNSNFYNSTNLRSTNLTYVPRDIIKFRNLRRLNLENNSIGTLTSEQFFFLRFVSDVNLKKNVLIQLPELSSLRAKKSRLKTLDLSENKLETLKAGSFIVFSSMTNLNLSFNRLISINKDAFIGLESLRNLYLNNNLLVSIRSLTFRPLGSLINLDMSNSLISVFADGAFLNATNLRSLSLAHNRISQIGGWLFGLSSLTVIFNNIKYLEKNETSMWSLVTSLQSVYLSHNYISHVSNAFGVLKHLQYLFLNNNNIRSIVDGAFSGIDDQKFDILTVVLFMLMYHLPTFHYVICNNIYFHFSDLSENFLNEYFENGEAFKESNLTLKELVIGCNDISTVPANMFGYVSGLNLLDISGNPISVIEERAFDNLNLERLTLTTSSLICDCNSLWLYNWFNLSNIPQTMIDIKCGYPKKFNGTNFFDLQSSLLICDNDDLFLQPQLLNHSSLLTKSLVLKMLKISCFITGAAPIDVKWSVYSYGKWMLVTKTIRNQYEELEETRNNISMGYICSELIFSSINFVDEGLYRCSARNSYGVVYSPKKPNLYMEGILRTILPLSIKVIVGEEPFLTILPENLTVHVGSVAVLKCAAKGIQDLKYDYENYSKGRNKLSYEDGKPLPVIKWQKEKGWIQAAEEKRLYIKTDEPSLYITETRRSDEGMYKCIAENSFGYAQASAQLSVYGSFKQNRLRKIYIV</sequence>
<evidence type="ECO:0000256" key="1">
    <source>
        <dbReference type="ARBA" id="ARBA00022614"/>
    </source>
</evidence>
<dbReference type="SMART" id="SM00409">
    <property type="entry name" value="IG"/>
    <property type="match status" value="2"/>
</dbReference>
<evidence type="ECO:0000313" key="6">
    <source>
        <dbReference type="Proteomes" id="UP000046393"/>
    </source>
</evidence>
<keyword evidence="3" id="KW-0677">Repeat</keyword>
<feature type="domain" description="Ig-like" evidence="5">
    <location>
        <begin position="596"/>
        <end position="707"/>
    </location>
</feature>
<dbReference type="Pfam" id="PF07679">
    <property type="entry name" value="I-set"/>
    <property type="match status" value="1"/>
</dbReference>
<dbReference type="PANTHER" id="PTHR24366">
    <property type="entry name" value="IG(IMMUNOGLOBULIN) AND LRR(LEUCINE RICH REPEAT) DOMAINS"/>
    <property type="match status" value="1"/>
</dbReference>
<dbReference type="AlphaFoldDB" id="A0A0N5AII6"/>
<dbReference type="Gene3D" id="3.80.10.10">
    <property type="entry name" value="Ribonuclease Inhibitor"/>
    <property type="match status" value="4"/>
</dbReference>
<dbReference type="InterPro" id="IPR007110">
    <property type="entry name" value="Ig-like_dom"/>
</dbReference>
<evidence type="ECO:0000256" key="2">
    <source>
        <dbReference type="ARBA" id="ARBA00022729"/>
    </source>
</evidence>